<protein>
    <submittedName>
        <fullName evidence="1">Uncharacterized protein</fullName>
    </submittedName>
</protein>
<gene>
    <name evidence="1" type="ORF">HUE88_01915</name>
</gene>
<name>A0A7S7LW88_9BACT</name>
<keyword evidence="2" id="KW-1185">Reference proteome</keyword>
<dbReference type="RefSeq" id="WP_194370549.1">
    <property type="nucleotide sequence ID" value="NZ_CP054492.1"/>
</dbReference>
<evidence type="ECO:0000313" key="2">
    <source>
        <dbReference type="Proteomes" id="UP000593994"/>
    </source>
</evidence>
<dbReference type="AlphaFoldDB" id="A0A7S7LW88"/>
<organism evidence="1 2">
    <name type="scientific">Candidatus Sulfurimonas baltica</name>
    <dbReference type="NCBI Taxonomy" id="2740404"/>
    <lineage>
        <taxon>Bacteria</taxon>
        <taxon>Pseudomonadati</taxon>
        <taxon>Campylobacterota</taxon>
        <taxon>Epsilonproteobacteria</taxon>
        <taxon>Campylobacterales</taxon>
        <taxon>Sulfurimonadaceae</taxon>
        <taxon>Sulfurimonas</taxon>
    </lineage>
</organism>
<reference evidence="1 2" key="1">
    <citation type="submission" date="2020-05" db="EMBL/GenBank/DDBJ databases">
        <title>Sulfurimonas marisnigri, sp. nov., and Sulfurimonas baltica, sp. nov., manganese oxide reducing chemolithoautotrophs of the class Epsilonproteobacteria isolated from the pelagic redoxclines of the Black and Baltic Seas and emended description of the genus Sulfurimonas.</title>
        <authorList>
            <person name="Henkel J.V."/>
            <person name="Laudan C."/>
            <person name="Werner J."/>
            <person name="Neu T."/>
            <person name="Plewe S."/>
            <person name="Sproer C."/>
            <person name="Bunk B."/>
            <person name="Schulz-Vogt H.N."/>
        </authorList>
    </citation>
    <scope>NUCLEOTIDE SEQUENCE [LARGE SCALE GENOMIC DNA]</scope>
    <source>
        <strain evidence="1 2">GD2</strain>
    </source>
</reference>
<dbReference type="Proteomes" id="UP000593994">
    <property type="component" value="Chromosome"/>
</dbReference>
<evidence type="ECO:0000313" key="1">
    <source>
        <dbReference type="EMBL" id="QOY52477.1"/>
    </source>
</evidence>
<dbReference type="KEGG" id="sbal:HUE88_01915"/>
<sequence length="384" mass="43883">MNFKEELTAQEPIVSESVTVKQTMVSNGIQKIELTVEYIASQILLLFTMLKSINAPMGQRYSMKSLWQLLSNIPMPKATGTELRKELEELGFVAGANGSIPTFADLENCRGLIQFAIFDNDSYIIPKLDTTNMNPSDLELYTKTYAEFALNFKTSEWEDTVKKIGLTLPDEYNPENITIYGEELEDLEDRKLTMPEVTDFLPEDAYLIAYTGHPYFYVTTRQALAHSLKAIALIPMDIVPIFYQTFNGGTWTEQELEAGKKQDVTYPFGEYLPKGAQFEMLDGDFWLSIFTITAYLVLIKTRLYQKYIAIDNTGGHRFDVVTYNIFHEQTEETFAYNCEHHIFPFISKEIDASVLLFLKEDLVQNLEIDTTLIAKVIDQKIASL</sequence>
<dbReference type="EMBL" id="CP054492">
    <property type="protein sequence ID" value="QOY52477.1"/>
    <property type="molecule type" value="Genomic_DNA"/>
</dbReference>
<accession>A0A7S7LW88</accession>
<proteinExistence type="predicted"/>